<name>A0ABD1RT92_9LAMI</name>
<proteinExistence type="predicted"/>
<keyword evidence="2" id="KW-1185">Reference proteome</keyword>
<organism evidence="1 2">
    <name type="scientific">Abeliophyllum distichum</name>
    <dbReference type="NCBI Taxonomy" id="126358"/>
    <lineage>
        <taxon>Eukaryota</taxon>
        <taxon>Viridiplantae</taxon>
        <taxon>Streptophyta</taxon>
        <taxon>Embryophyta</taxon>
        <taxon>Tracheophyta</taxon>
        <taxon>Spermatophyta</taxon>
        <taxon>Magnoliopsida</taxon>
        <taxon>eudicotyledons</taxon>
        <taxon>Gunneridae</taxon>
        <taxon>Pentapetalae</taxon>
        <taxon>asterids</taxon>
        <taxon>lamiids</taxon>
        <taxon>Lamiales</taxon>
        <taxon>Oleaceae</taxon>
        <taxon>Forsythieae</taxon>
        <taxon>Abeliophyllum</taxon>
    </lineage>
</organism>
<dbReference type="EMBL" id="JBFOLK010000008">
    <property type="protein sequence ID" value="KAL2491615.1"/>
    <property type="molecule type" value="Genomic_DNA"/>
</dbReference>
<protein>
    <submittedName>
        <fullName evidence="1">Uncharacterized protein</fullName>
    </submittedName>
</protein>
<sequence>MSQIVGYLTAYEIWDSLSKTYTANSNIRIIELEEEIQSIKKGGLPPSQRRSLFTLASYMLIFSARVGNLLDLIPFVQSSLTEETVDPHFKLVEDINLLALSVGPEAIGYGSQEDEVAALRSLSSIESSDHQLKEIVISHFMTEVLIAYQSGLIILWDVVEARVVAVQGDKVLQLKNEIDSQNNVDTSMLDETSPHHLEDKEISAICWASSNGSLFIVIMFDVTESLIRSISYQVCFAIFW</sequence>
<dbReference type="InterPro" id="IPR055296">
    <property type="entry name" value="SRL2-like"/>
</dbReference>
<evidence type="ECO:0000313" key="1">
    <source>
        <dbReference type="EMBL" id="KAL2491615.1"/>
    </source>
</evidence>
<gene>
    <name evidence="1" type="ORF">Adt_27243</name>
</gene>
<dbReference type="PANTHER" id="PTHR46087:SF1">
    <property type="entry name" value="ARM REPEAT SUPERFAMILY PROTEIN"/>
    <property type="match status" value="1"/>
</dbReference>
<comment type="caution">
    <text evidence="1">The sequence shown here is derived from an EMBL/GenBank/DDBJ whole genome shotgun (WGS) entry which is preliminary data.</text>
</comment>
<reference evidence="2" key="1">
    <citation type="submission" date="2024-07" db="EMBL/GenBank/DDBJ databases">
        <title>Two chromosome-level genome assemblies of Korean endemic species Abeliophyllum distichum and Forsythia ovata (Oleaceae).</title>
        <authorList>
            <person name="Jang H."/>
        </authorList>
    </citation>
    <scope>NUCLEOTIDE SEQUENCE [LARGE SCALE GENOMIC DNA]</scope>
</reference>
<dbReference type="AlphaFoldDB" id="A0ABD1RT92"/>
<dbReference type="Proteomes" id="UP001604336">
    <property type="component" value="Unassembled WGS sequence"/>
</dbReference>
<evidence type="ECO:0000313" key="2">
    <source>
        <dbReference type="Proteomes" id="UP001604336"/>
    </source>
</evidence>
<accession>A0ABD1RT92</accession>
<dbReference type="PANTHER" id="PTHR46087">
    <property type="entry name" value="PUTATIVE, EXPRESSED-RELATED"/>
    <property type="match status" value="1"/>
</dbReference>